<evidence type="ECO:0000256" key="3">
    <source>
        <dbReference type="ARBA" id="ARBA00022989"/>
    </source>
</evidence>
<feature type="transmembrane region" description="Helical" evidence="5">
    <location>
        <begin position="199"/>
        <end position="220"/>
    </location>
</feature>
<feature type="transmembrane region" description="Helical" evidence="5">
    <location>
        <begin position="226"/>
        <end position="247"/>
    </location>
</feature>
<evidence type="ECO:0000256" key="2">
    <source>
        <dbReference type="ARBA" id="ARBA00022692"/>
    </source>
</evidence>
<feature type="transmembrane region" description="Helical" evidence="5">
    <location>
        <begin position="166"/>
        <end position="187"/>
    </location>
</feature>
<dbReference type="Gene3D" id="1.20.1250.20">
    <property type="entry name" value="MFS general substrate transporter like domains"/>
    <property type="match status" value="2"/>
</dbReference>
<dbReference type="AlphaFoldDB" id="A0A8H7PZT9"/>
<evidence type="ECO:0000313" key="7">
    <source>
        <dbReference type="EMBL" id="KAG2182788.1"/>
    </source>
</evidence>
<proteinExistence type="predicted"/>
<evidence type="ECO:0000256" key="5">
    <source>
        <dbReference type="SAM" id="Phobius"/>
    </source>
</evidence>
<accession>A0A8H7PZT9</accession>
<evidence type="ECO:0000256" key="4">
    <source>
        <dbReference type="ARBA" id="ARBA00023136"/>
    </source>
</evidence>
<organism evidence="7 8">
    <name type="scientific">Umbelopsis vinacea</name>
    <dbReference type="NCBI Taxonomy" id="44442"/>
    <lineage>
        <taxon>Eukaryota</taxon>
        <taxon>Fungi</taxon>
        <taxon>Fungi incertae sedis</taxon>
        <taxon>Mucoromycota</taxon>
        <taxon>Mucoromycotina</taxon>
        <taxon>Umbelopsidomycetes</taxon>
        <taxon>Umbelopsidales</taxon>
        <taxon>Umbelopsidaceae</taxon>
        <taxon>Umbelopsis</taxon>
    </lineage>
</organism>
<dbReference type="InterPro" id="IPR036259">
    <property type="entry name" value="MFS_trans_sf"/>
</dbReference>
<feature type="transmembrane region" description="Helical" evidence="5">
    <location>
        <begin position="137"/>
        <end position="154"/>
    </location>
</feature>
<dbReference type="Pfam" id="PF07690">
    <property type="entry name" value="MFS_1"/>
    <property type="match status" value="1"/>
</dbReference>
<feature type="domain" description="Major facilitator superfamily (MFS) profile" evidence="6">
    <location>
        <begin position="63"/>
        <end position="465"/>
    </location>
</feature>
<keyword evidence="3 5" id="KW-1133">Transmembrane helix</keyword>
<feature type="transmembrane region" description="Helical" evidence="5">
    <location>
        <begin position="105"/>
        <end position="128"/>
    </location>
</feature>
<dbReference type="EMBL" id="JAEPRA010000007">
    <property type="protein sequence ID" value="KAG2182788.1"/>
    <property type="molecule type" value="Genomic_DNA"/>
</dbReference>
<evidence type="ECO:0000256" key="1">
    <source>
        <dbReference type="ARBA" id="ARBA00004141"/>
    </source>
</evidence>
<comment type="subcellular location">
    <subcellularLocation>
        <location evidence="1">Membrane</location>
        <topology evidence="1">Multi-pass membrane protein</topology>
    </subcellularLocation>
</comment>
<feature type="transmembrane region" description="Helical" evidence="5">
    <location>
        <begin position="440"/>
        <end position="461"/>
    </location>
</feature>
<dbReference type="GO" id="GO:0016020">
    <property type="term" value="C:membrane"/>
    <property type="evidence" value="ECO:0007669"/>
    <property type="project" value="UniProtKB-SubCell"/>
</dbReference>
<evidence type="ECO:0000313" key="8">
    <source>
        <dbReference type="Proteomes" id="UP000612746"/>
    </source>
</evidence>
<dbReference type="PANTHER" id="PTHR10924:SF6">
    <property type="entry name" value="SOLUTE CARRIER FAMILY 49 MEMBER A3"/>
    <property type="match status" value="1"/>
</dbReference>
<feature type="transmembrane region" description="Helical" evidence="5">
    <location>
        <begin position="377"/>
        <end position="397"/>
    </location>
</feature>
<reference evidence="7" key="1">
    <citation type="submission" date="2020-12" db="EMBL/GenBank/DDBJ databases">
        <title>Metabolic potential, ecology and presence of endohyphal bacteria is reflected in genomic diversity of Mucoromycotina.</title>
        <authorList>
            <person name="Muszewska A."/>
            <person name="Okrasinska A."/>
            <person name="Steczkiewicz K."/>
            <person name="Drgas O."/>
            <person name="Orlowska M."/>
            <person name="Perlinska-Lenart U."/>
            <person name="Aleksandrzak-Piekarczyk T."/>
            <person name="Szatraj K."/>
            <person name="Zielenkiewicz U."/>
            <person name="Pilsyk S."/>
            <person name="Malc E."/>
            <person name="Mieczkowski P."/>
            <person name="Kruszewska J.S."/>
            <person name="Biernat P."/>
            <person name="Pawlowska J."/>
        </authorList>
    </citation>
    <scope>NUCLEOTIDE SEQUENCE</scope>
    <source>
        <strain evidence="7">WA0000051536</strain>
    </source>
</reference>
<dbReference type="InterPro" id="IPR049680">
    <property type="entry name" value="FLVCR1-2_SLC49-like"/>
</dbReference>
<sequence length="489" mass="53787">MSSDLEMYQYGVKSNRYSSGRHPSVPPLDIDQSPHTLYSDDTCVSTPSETQTVIDQPTVQPRTYPIAWLVLFLLVLLRSAVSIYQTTFSPIPAVTAEYMGVSLTAINWLANVQSIVYVILSFFTGWIFETIGVKKSLLLAACLNSIGCWIRWIAVQFPQPSFPILMIGQVVASAACPLTLNIMTMFAATWFTENRRATAGVFVASNYGGIIAYFLMPAIATGKERIGFTLIMVAVIATAAAVPFFFIPEKPPTPASVVSTEPRPSYFGGIKLLMRNKHYWVLLMIHGLNVGISISFGTLFTQILTPYGYTNSQAGILSAVALVSGTLGCSVAGPVLDITKQHKLFLRLMAPLMLSTYVAFIFIIQKNSFAAVLYVNAMNQFFLSFLVPVVIELGAEASYPVSESTSSSFLWQFCQIFGFIFVLIMDQLRDPNGDPKDNLTHGLIFQCCAAAVCTIFCFLYNGPMKRTEALKALRSHDIDNLAISKEDQA</sequence>
<evidence type="ECO:0000259" key="6">
    <source>
        <dbReference type="PROSITE" id="PS50850"/>
    </source>
</evidence>
<dbReference type="InterPro" id="IPR011701">
    <property type="entry name" value="MFS"/>
</dbReference>
<feature type="transmembrane region" description="Helical" evidence="5">
    <location>
        <begin position="279"/>
        <end position="304"/>
    </location>
</feature>
<dbReference type="PROSITE" id="PS50850">
    <property type="entry name" value="MFS"/>
    <property type="match status" value="1"/>
</dbReference>
<dbReference type="OrthoDB" id="422206at2759"/>
<feature type="transmembrane region" description="Helical" evidence="5">
    <location>
        <begin position="66"/>
        <end position="85"/>
    </location>
</feature>
<keyword evidence="8" id="KW-1185">Reference proteome</keyword>
<dbReference type="InterPro" id="IPR020846">
    <property type="entry name" value="MFS_dom"/>
</dbReference>
<dbReference type="SUPFAM" id="SSF103473">
    <property type="entry name" value="MFS general substrate transporter"/>
    <property type="match status" value="1"/>
</dbReference>
<feature type="transmembrane region" description="Helical" evidence="5">
    <location>
        <begin position="348"/>
        <end position="365"/>
    </location>
</feature>
<name>A0A8H7PZT9_9FUNG</name>
<protein>
    <recommendedName>
        <fullName evidence="6">Major facilitator superfamily (MFS) profile domain-containing protein</fullName>
    </recommendedName>
</protein>
<feature type="transmembrane region" description="Helical" evidence="5">
    <location>
        <begin position="409"/>
        <end position="428"/>
    </location>
</feature>
<dbReference type="PANTHER" id="PTHR10924">
    <property type="entry name" value="MAJOR FACILITATOR SUPERFAMILY PROTEIN-RELATED"/>
    <property type="match status" value="1"/>
</dbReference>
<dbReference type="Proteomes" id="UP000612746">
    <property type="component" value="Unassembled WGS sequence"/>
</dbReference>
<keyword evidence="2 5" id="KW-0812">Transmembrane</keyword>
<keyword evidence="4 5" id="KW-0472">Membrane</keyword>
<gene>
    <name evidence="7" type="ORF">INT44_005768</name>
</gene>
<comment type="caution">
    <text evidence="7">The sequence shown here is derived from an EMBL/GenBank/DDBJ whole genome shotgun (WGS) entry which is preliminary data.</text>
</comment>
<feature type="transmembrane region" description="Helical" evidence="5">
    <location>
        <begin position="316"/>
        <end position="336"/>
    </location>
</feature>
<dbReference type="GO" id="GO:0022857">
    <property type="term" value="F:transmembrane transporter activity"/>
    <property type="evidence" value="ECO:0007669"/>
    <property type="project" value="InterPro"/>
</dbReference>